<dbReference type="EMBL" id="LPVY01000021">
    <property type="protein sequence ID" value="KZB62270.1"/>
    <property type="molecule type" value="Genomic_DNA"/>
</dbReference>
<dbReference type="Gene3D" id="1.10.10.10">
    <property type="entry name" value="Winged helix-like DNA-binding domain superfamily/Winged helix DNA-binding domain"/>
    <property type="match status" value="1"/>
</dbReference>
<dbReference type="Pfam" id="PF00126">
    <property type="entry name" value="HTH_1"/>
    <property type="match status" value="1"/>
</dbReference>
<dbReference type="InterPro" id="IPR036390">
    <property type="entry name" value="WH_DNA-bd_sf"/>
</dbReference>
<dbReference type="PROSITE" id="PS50931">
    <property type="entry name" value="HTH_LYSR"/>
    <property type="match status" value="1"/>
</dbReference>
<organism evidence="6 7">
    <name type="scientific">Thalassospira lucentensis</name>
    <dbReference type="NCBI Taxonomy" id="168935"/>
    <lineage>
        <taxon>Bacteria</taxon>
        <taxon>Pseudomonadati</taxon>
        <taxon>Pseudomonadota</taxon>
        <taxon>Alphaproteobacteria</taxon>
        <taxon>Rhodospirillales</taxon>
        <taxon>Thalassospiraceae</taxon>
        <taxon>Thalassospira</taxon>
    </lineage>
</organism>
<evidence type="ECO:0000259" key="5">
    <source>
        <dbReference type="PROSITE" id="PS50931"/>
    </source>
</evidence>
<dbReference type="InterPro" id="IPR005119">
    <property type="entry name" value="LysR_subst-bd"/>
</dbReference>
<keyword evidence="4" id="KW-0804">Transcription</keyword>
<gene>
    <name evidence="6" type="ORF">AUP42_04805</name>
</gene>
<accession>A0A154L2N2</accession>
<evidence type="ECO:0000256" key="1">
    <source>
        <dbReference type="ARBA" id="ARBA00009437"/>
    </source>
</evidence>
<dbReference type="Gene3D" id="3.40.190.290">
    <property type="match status" value="1"/>
</dbReference>
<feature type="domain" description="HTH lysR-type" evidence="5">
    <location>
        <begin position="1"/>
        <end position="61"/>
    </location>
</feature>
<comment type="caution">
    <text evidence="6">The sequence shown here is derived from an EMBL/GenBank/DDBJ whole genome shotgun (WGS) entry which is preliminary data.</text>
</comment>
<evidence type="ECO:0000256" key="2">
    <source>
        <dbReference type="ARBA" id="ARBA00023015"/>
    </source>
</evidence>
<dbReference type="InterPro" id="IPR000847">
    <property type="entry name" value="LysR_HTH_N"/>
</dbReference>
<dbReference type="CDD" id="cd08422">
    <property type="entry name" value="PBP2_CrgA_like"/>
    <property type="match status" value="1"/>
</dbReference>
<dbReference type="OrthoDB" id="9813056at2"/>
<dbReference type="SUPFAM" id="SSF53850">
    <property type="entry name" value="Periplasmic binding protein-like II"/>
    <property type="match status" value="1"/>
</dbReference>
<dbReference type="GO" id="GO:0003700">
    <property type="term" value="F:DNA-binding transcription factor activity"/>
    <property type="evidence" value="ECO:0007669"/>
    <property type="project" value="InterPro"/>
</dbReference>
<dbReference type="PANTHER" id="PTHR30537">
    <property type="entry name" value="HTH-TYPE TRANSCRIPTIONAL REGULATOR"/>
    <property type="match status" value="1"/>
</dbReference>
<dbReference type="AlphaFoldDB" id="A0A154L2N2"/>
<dbReference type="GO" id="GO:0043565">
    <property type="term" value="F:sequence-specific DNA binding"/>
    <property type="evidence" value="ECO:0007669"/>
    <property type="project" value="TreeGrafter"/>
</dbReference>
<reference evidence="6 7" key="1">
    <citation type="submission" date="2015-12" db="EMBL/GenBank/DDBJ databases">
        <title>Genome sequence of Thalassospira lucentensis MCCC 1A02072.</title>
        <authorList>
            <person name="Lu L."/>
            <person name="Lai Q."/>
            <person name="Shao Z."/>
            <person name="Qian P."/>
        </authorList>
    </citation>
    <scope>NUCLEOTIDE SEQUENCE [LARGE SCALE GENOMIC DNA]</scope>
    <source>
        <strain evidence="6 7">MCCC 1A02072</strain>
    </source>
</reference>
<evidence type="ECO:0000313" key="7">
    <source>
        <dbReference type="Proteomes" id="UP000076335"/>
    </source>
</evidence>
<proteinExistence type="inferred from homology"/>
<dbReference type="RefSeq" id="WP_037990241.1">
    <property type="nucleotide sequence ID" value="NZ_LPVY01000021.1"/>
</dbReference>
<dbReference type="Proteomes" id="UP000076335">
    <property type="component" value="Unassembled WGS sequence"/>
</dbReference>
<keyword evidence="3" id="KW-0238">DNA-binding</keyword>
<protein>
    <recommendedName>
        <fullName evidence="5">HTH lysR-type domain-containing protein</fullName>
    </recommendedName>
</protein>
<evidence type="ECO:0000256" key="3">
    <source>
        <dbReference type="ARBA" id="ARBA00023125"/>
    </source>
</evidence>
<dbReference type="PANTHER" id="PTHR30537:SF5">
    <property type="entry name" value="HTH-TYPE TRANSCRIPTIONAL ACTIVATOR TTDR-RELATED"/>
    <property type="match status" value="1"/>
</dbReference>
<dbReference type="GO" id="GO:0006351">
    <property type="term" value="P:DNA-templated transcription"/>
    <property type="evidence" value="ECO:0007669"/>
    <property type="project" value="TreeGrafter"/>
</dbReference>
<comment type="similarity">
    <text evidence="1">Belongs to the LysR transcriptional regulatory family.</text>
</comment>
<name>A0A154L2N2_9PROT</name>
<dbReference type="Pfam" id="PF03466">
    <property type="entry name" value="LysR_substrate"/>
    <property type="match status" value="1"/>
</dbReference>
<dbReference type="InterPro" id="IPR036388">
    <property type="entry name" value="WH-like_DNA-bd_sf"/>
</dbReference>
<evidence type="ECO:0000256" key="4">
    <source>
        <dbReference type="ARBA" id="ARBA00023163"/>
    </source>
</evidence>
<sequence>MEHAQLDDFALFIRIAELGSLRQASIALEVPMATLSRRLQKLEEKLGCKLLLRGSGRFALTDAGHTYFDQLRPLVTEMNRTLESIDTRHNEPAGILKIALPVNLARSWLAPFFSTFLRKHPHIDLRLTLSNRVLPLGEFNFDVAIRVGKQTQQSLVLRKLCDTYLVACAAPEYLAKFGTPTSPEELRYHAMIVASPLRTWRLTHRKTGRNEVFSVDGRFDVDEIELASLMIEEGHGIGLVPHSIISNRLRAGRLVALLPDWETEQRDIFAVWPETDFMPKRQRVFIDELVAFATQNPADR</sequence>
<dbReference type="SUPFAM" id="SSF46785">
    <property type="entry name" value="Winged helix' DNA-binding domain"/>
    <property type="match status" value="1"/>
</dbReference>
<keyword evidence="2" id="KW-0805">Transcription regulation</keyword>
<evidence type="ECO:0000313" key="6">
    <source>
        <dbReference type="EMBL" id="KZB62270.1"/>
    </source>
</evidence>
<dbReference type="InterPro" id="IPR058163">
    <property type="entry name" value="LysR-type_TF_proteobact-type"/>
</dbReference>